<dbReference type="AlphaFoldDB" id="A0AAW9Q4D9"/>
<evidence type="ECO:0000256" key="10">
    <source>
        <dbReference type="SAM" id="MobiDB-lite"/>
    </source>
</evidence>
<dbReference type="EC" id="2.7.11.1" evidence="1"/>
<keyword evidence="2" id="KW-0723">Serine/threonine-protein kinase</keyword>
<feature type="region of interest" description="Disordered" evidence="10">
    <location>
        <begin position="359"/>
        <end position="379"/>
    </location>
</feature>
<proteinExistence type="predicted"/>
<evidence type="ECO:0000256" key="1">
    <source>
        <dbReference type="ARBA" id="ARBA00012513"/>
    </source>
</evidence>
<evidence type="ECO:0000256" key="3">
    <source>
        <dbReference type="ARBA" id="ARBA00022679"/>
    </source>
</evidence>
<dbReference type="RefSeq" id="WP_330484197.1">
    <property type="nucleotide sequence ID" value="NZ_JAZBJZ010000052.1"/>
</dbReference>
<comment type="catalytic activity">
    <reaction evidence="7">
        <text>L-threonyl-[protein] + ATP = O-phospho-L-threonyl-[protein] + ADP + H(+)</text>
        <dbReference type="Rhea" id="RHEA:46608"/>
        <dbReference type="Rhea" id="RHEA-COMP:11060"/>
        <dbReference type="Rhea" id="RHEA-COMP:11605"/>
        <dbReference type="ChEBI" id="CHEBI:15378"/>
        <dbReference type="ChEBI" id="CHEBI:30013"/>
        <dbReference type="ChEBI" id="CHEBI:30616"/>
        <dbReference type="ChEBI" id="CHEBI:61977"/>
        <dbReference type="ChEBI" id="CHEBI:456216"/>
        <dbReference type="EC" id="2.7.11.1"/>
    </reaction>
</comment>
<dbReference type="SMART" id="SM00220">
    <property type="entry name" value="S_TKc"/>
    <property type="match status" value="1"/>
</dbReference>
<dbReference type="InterPro" id="IPR011009">
    <property type="entry name" value="Kinase-like_dom_sf"/>
</dbReference>
<dbReference type="PROSITE" id="PS50011">
    <property type="entry name" value="PROTEIN_KINASE_DOM"/>
    <property type="match status" value="1"/>
</dbReference>
<dbReference type="Gene3D" id="2.60.120.380">
    <property type="match status" value="1"/>
</dbReference>
<evidence type="ECO:0000259" key="11">
    <source>
        <dbReference type="PROSITE" id="PS50011"/>
    </source>
</evidence>
<protein>
    <recommendedName>
        <fullName evidence="1">non-specific serine/threonine protein kinase</fullName>
        <ecNumber evidence="1">2.7.11.1</ecNumber>
    </recommendedName>
</protein>
<keyword evidence="13" id="KW-1185">Reference proteome</keyword>
<reference evidence="12" key="1">
    <citation type="submission" date="2024-01" db="EMBL/GenBank/DDBJ databases">
        <title>Bank of Algae and Cyanobacteria of the Azores (BACA) strain genomes.</title>
        <authorList>
            <person name="Luz R."/>
            <person name="Cordeiro R."/>
            <person name="Fonseca A."/>
            <person name="Goncalves V."/>
        </authorList>
    </citation>
    <scope>NUCLEOTIDE SEQUENCE</scope>
    <source>
        <strain evidence="12">BACA0141</strain>
    </source>
</reference>
<dbReference type="Gene3D" id="3.30.200.20">
    <property type="entry name" value="Phosphorylase Kinase, domain 1"/>
    <property type="match status" value="1"/>
</dbReference>
<organism evidence="12 13">
    <name type="scientific">Tumidithrix elongata BACA0141</name>
    <dbReference type="NCBI Taxonomy" id="2716417"/>
    <lineage>
        <taxon>Bacteria</taxon>
        <taxon>Bacillati</taxon>
        <taxon>Cyanobacteriota</taxon>
        <taxon>Cyanophyceae</taxon>
        <taxon>Pseudanabaenales</taxon>
        <taxon>Pseudanabaenaceae</taxon>
        <taxon>Tumidithrix</taxon>
        <taxon>Tumidithrix elongata</taxon>
    </lineage>
</organism>
<keyword evidence="6 9" id="KW-0067">ATP-binding</keyword>
<evidence type="ECO:0000313" key="13">
    <source>
        <dbReference type="Proteomes" id="UP001333818"/>
    </source>
</evidence>
<dbReference type="EMBL" id="JAZBJZ010000052">
    <property type="protein sequence ID" value="MEE3717766.1"/>
    <property type="molecule type" value="Genomic_DNA"/>
</dbReference>
<feature type="compositionally biased region" description="Low complexity" evidence="10">
    <location>
        <begin position="367"/>
        <end position="379"/>
    </location>
</feature>
<dbReference type="InterPro" id="IPR000719">
    <property type="entry name" value="Prot_kinase_dom"/>
</dbReference>
<comment type="caution">
    <text evidence="12">The sequence shown here is derived from an EMBL/GenBank/DDBJ whole genome shotgun (WGS) entry which is preliminary data.</text>
</comment>
<dbReference type="PANTHER" id="PTHR24363:SF0">
    <property type="entry name" value="SERINE_THREONINE KINASE LIKE DOMAIN CONTAINING 1"/>
    <property type="match status" value="1"/>
</dbReference>
<gene>
    <name evidence="12" type="ORF">V2H45_13575</name>
</gene>
<dbReference type="Proteomes" id="UP001333818">
    <property type="component" value="Unassembled WGS sequence"/>
</dbReference>
<evidence type="ECO:0000256" key="5">
    <source>
        <dbReference type="ARBA" id="ARBA00022777"/>
    </source>
</evidence>
<dbReference type="CDD" id="cd14014">
    <property type="entry name" value="STKc_PknB_like"/>
    <property type="match status" value="1"/>
</dbReference>
<evidence type="ECO:0000256" key="7">
    <source>
        <dbReference type="ARBA" id="ARBA00047899"/>
    </source>
</evidence>
<evidence type="ECO:0000256" key="4">
    <source>
        <dbReference type="ARBA" id="ARBA00022741"/>
    </source>
</evidence>
<evidence type="ECO:0000256" key="2">
    <source>
        <dbReference type="ARBA" id="ARBA00022527"/>
    </source>
</evidence>
<feature type="domain" description="Protein kinase" evidence="11">
    <location>
        <begin position="11"/>
        <end position="271"/>
    </location>
</feature>
<dbReference type="PROSITE" id="PS00107">
    <property type="entry name" value="PROTEIN_KINASE_ATP"/>
    <property type="match status" value="1"/>
</dbReference>
<evidence type="ECO:0000313" key="12">
    <source>
        <dbReference type="EMBL" id="MEE3717766.1"/>
    </source>
</evidence>
<dbReference type="Pfam" id="PF00069">
    <property type="entry name" value="Pkinase"/>
    <property type="match status" value="1"/>
</dbReference>
<evidence type="ECO:0000256" key="8">
    <source>
        <dbReference type="ARBA" id="ARBA00048679"/>
    </source>
</evidence>
<name>A0AAW9Q4D9_9CYAN</name>
<evidence type="ECO:0000256" key="6">
    <source>
        <dbReference type="ARBA" id="ARBA00022840"/>
    </source>
</evidence>
<dbReference type="Gene3D" id="1.10.510.10">
    <property type="entry name" value="Transferase(Phosphotransferase) domain 1"/>
    <property type="match status" value="1"/>
</dbReference>
<evidence type="ECO:0000256" key="9">
    <source>
        <dbReference type="PROSITE-ProRule" id="PRU10141"/>
    </source>
</evidence>
<dbReference type="GO" id="GO:0004674">
    <property type="term" value="F:protein serine/threonine kinase activity"/>
    <property type="evidence" value="ECO:0007669"/>
    <property type="project" value="UniProtKB-KW"/>
</dbReference>
<dbReference type="InterPro" id="IPR017441">
    <property type="entry name" value="Protein_kinase_ATP_BS"/>
</dbReference>
<dbReference type="GO" id="GO:0005524">
    <property type="term" value="F:ATP binding"/>
    <property type="evidence" value="ECO:0007669"/>
    <property type="project" value="UniProtKB-UniRule"/>
</dbReference>
<accession>A0AAW9Q4D9</accession>
<keyword evidence="5 12" id="KW-0418">Kinase</keyword>
<keyword evidence="3 12" id="KW-0808">Transferase</keyword>
<sequence>MQVGQTLRNRYRILQVIGGGGFASTYLAEDLDVPVNPKPKCVIKRLHPQTTNAEVIRLFQQEAEILYKLGQLHDQLPKVFAYFEEDGKFYLVQEFIDGFDLSREITRGDRWSEPKTIQLLLEILEILDFVHSQNIIHRDLKPSNLMRRHQDRKLILIDFGAVKQFHQAQVDSQGKTNLTVAIGTPGYMPDEQANGKPKLSSDIYAVGAIAIQTLTGVEPNSLPEDANGEMIWRDRATVSDEFAEVLTKMIRSHFSQRYPSAKEALVAMRALAQSELPTLLPTVSVEPKERFYAAPPTTPSPLHANHDRPTVAVTPERKGLSTIQWAAIAVGSTVAVGLAAFGVVTKLTPLKSDPATLELNASQSKNSSPATPTTPTQTPTVVATVTVTSTPIPTPTPPPIAPPKPPDIPAIVSLERVSFAEGSIAAIVRGSLAPNQKRQYVLNCGQGQQLNATIFQGQATVTLIAPNGAAIASGDNKLSARLPISGDYIIEVSSPAPTSFNLRIEVL</sequence>
<keyword evidence="4 9" id="KW-0547">Nucleotide-binding</keyword>
<feature type="binding site" evidence="9">
    <location>
        <position position="44"/>
    </location>
    <ligand>
        <name>ATP</name>
        <dbReference type="ChEBI" id="CHEBI:30616"/>
    </ligand>
</feature>
<dbReference type="PANTHER" id="PTHR24363">
    <property type="entry name" value="SERINE/THREONINE PROTEIN KINASE"/>
    <property type="match status" value="1"/>
</dbReference>
<dbReference type="SUPFAM" id="SSF56112">
    <property type="entry name" value="Protein kinase-like (PK-like)"/>
    <property type="match status" value="1"/>
</dbReference>
<comment type="catalytic activity">
    <reaction evidence="8">
        <text>L-seryl-[protein] + ATP = O-phospho-L-seryl-[protein] + ADP + H(+)</text>
        <dbReference type="Rhea" id="RHEA:17989"/>
        <dbReference type="Rhea" id="RHEA-COMP:9863"/>
        <dbReference type="Rhea" id="RHEA-COMP:11604"/>
        <dbReference type="ChEBI" id="CHEBI:15378"/>
        <dbReference type="ChEBI" id="CHEBI:29999"/>
        <dbReference type="ChEBI" id="CHEBI:30616"/>
        <dbReference type="ChEBI" id="CHEBI:83421"/>
        <dbReference type="ChEBI" id="CHEBI:456216"/>
        <dbReference type="EC" id="2.7.11.1"/>
    </reaction>
</comment>